<dbReference type="InterPro" id="IPR003646">
    <property type="entry name" value="SH3-like_bac-type"/>
</dbReference>
<evidence type="ECO:0000259" key="3">
    <source>
        <dbReference type="PROSITE" id="PS51781"/>
    </source>
</evidence>
<proteinExistence type="predicted"/>
<dbReference type="PROSITE" id="PS51781">
    <property type="entry name" value="SH3B"/>
    <property type="match status" value="1"/>
</dbReference>
<feature type="transmembrane region" description="Helical" evidence="2">
    <location>
        <begin position="143"/>
        <end position="162"/>
    </location>
</feature>
<evidence type="ECO:0000313" key="5">
    <source>
        <dbReference type="Proteomes" id="UP000240572"/>
    </source>
</evidence>
<dbReference type="SUPFAM" id="SSF48452">
    <property type="entry name" value="TPR-like"/>
    <property type="match status" value="1"/>
</dbReference>
<dbReference type="SMART" id="SM00028">
    <property type="entry name" value="TPR"/>
    <property type="match status" value="2"/>
</dbReference>
<evidence type="ECO:0000256" key="1">
    <source>
        <dbReference type="PROSITE-ProRule" id="PRU00339"/>
    </source>
</evidence>
<evidence type="ECO:0000313" key="4">
    <source>
        <dbReference type="EMBL" id="PSK94051.1"/>
    </source>
</evidence>
<reference evidence="4 5" key="1">
    <citation type="submission" date="2018-03" db="EMBL/GenBank/DDBJ databases">
        <title>Genomic Encyclopedia of Type Strains, Phase III (KMG-III): the genomes of soil and plant-associated and newly described type strains.</title>
        <authorList>
            <person name="Whitman W."/>
        </authorList>
    </citation>
    <scope>NUCLEOTIDE SEQUENCE [LARGE SCALE GENOMIC DNA]</scope>
    <source>
        <strain evidence="4 5">CGMCC 1.12700</strain>
    </source>
</reference>
<dbReference type="Gene3D" id="1.25.40.10">
    <property type="entry name" value="Tetratricopeptide repeat domain"/>
    <property type="match status" value="1"/>
</dbReference>
<feature type="repeat" description="TPR" evidence="1">
    <location>
        <begin position="69"/>
        <end position="102"/>
    </location>
</feature>
<evidence type="ECO:0000256" key="2">
    <source>
        <dbReference type="SAM" id="Phobius"/>
    </source>
</evidence>
<dbReference type="InterPro" id="IPR011990">
    <property type="entry name" value="TPR-like_helical_dom_sf"/>
</dbReference>
<dbReference type="AlphaFoldDB" id="A0A2P8DA50"/>
<dbReference type="Gene3D" id="2.30.30.40">
    <property type="entry name" value="SH3 Domains"/>
    <property type="match status" value="1"/>
</dbReference>
<dbReference type="InterPro" id="IPR019734">
    <property type="entry name" value="TPR_rpt"/>
</dbReference>
<keyword evidence="2" id="KW-1133">Transmembrane helix</keyword>
<accession>A0A2P8DA50</accession>
<dbReference type="Pfam" id="PF08239">
    <property type="entry name" value="SH3_3"/>
    <property type="match status" value="1"/>
</dbReference>
<name>A0A2P8DA50_9BACT</name>
<gene>
    <name evidence="4" type="ORF">B0I18_101201</name>
</gene>
<dbReference type="OrthoDB" id="9776208at2"/>
<comment type="caution">
    <text evidence="4">The sequence shown here is derived from an EMBL/GenBank/DDBJ whole genome shotgun (WGS) entry which is preliminary data.</text>
</comment>
<keyword evidence="1" id="KW-0802">TPR repeat</keyword>
<sequence>MPANQRLTTSIFRTTAAIILLFLLHNITYAVTTDNKSLWQTANTLYAHKQYDSAAVYYEKLLSGGVNNADIHYNLGNTYYRLNKVGGAILHYEKALHLDPHSKQVSDNLALAKGRVLNPLPEFPPIFFIRWWNGLVQSLSPDVWAWLSLLAFCAVLTVIYFARVRKEQFSHSGRWLSVSVVTLLVCGCMAFFTYDARQHSGKAVVMQAGISFFEGPQSNSKVLGTLPEGTVVQINQEEGNYYNVKLPNGREGWIAAQDLSKV</sequence>
<dbReference type="EMBL" id="PYGD01000001">
    <property type="protein sequence ID" value="PSK94051.1"/>
    <property type="molecule type" value="Genomic_DNA"/>
</dbReference>
<feature type="domain" description="SH3b" evidence="3">
    <location>
        <begin position="200"/>
        <end position="262"/>
    </location>
</feature>
<dbReference type="Pfam" id="PF00515">
    <property type="entry name" value="TPR_1"/>
    <property type="match status" value="1"/>
</dbReference>
<dbReference type="PROSITE" id="PS50293">
    <property type="entry name" value="TPR_REGION"/>
    <property type="match status" value="1"/>
</dbReference>
<keyword evidence="2" id="KW-0812">Transmembrane</keyword>
<dbReference type="PROSITE" id="PS50005">
    <property type="entry name" value="TPR"/>
    <property type="match status" value="1"/>
</dbReference>
<organism evidence="4 5">
    <name type="scientific">Taibaiella chishuiensis</name>
    <dbReference type="NCBI Taxonomy" id="1434707"/>
    <lineage>
        <taxon>Bacteria</taxon>
        <taxon>Pseudomonadati</taxon>
        <taxon>Bacteroidota</taxon>
        <taxon>Chitinophagia</taxon>
        <taxon>Chitinophagales</taxon>
        <taxon>Chitinophagaceae</taxon>
        <taxon>Taibaiella</taxon>
    </lineage>
</organism>
<keyword evidence="2" id="KW-0472">Membrane</keyword>
<feature type="transmembrane region" description="Helical" evidence="2">
    <location>
        <begin position="174"/>
        <end position="194"/>
    </location>
</feature>
<dbReference type="SMART" id="SM00287">
    <property type="entry name" value="SH3b"/>
    <property type="match status" value="1"/>
</dbReference>
<dbReference type="Proteomes" id="UP000240572">
    <property type="component" value="Unassembled WGS sequence"/>
</dbReference>
<keyword evidence="5" id="KW-1185">Reference proteome</keyword>
<protein>
    <submittedName>
        <fullName evidence="4">Tetratricopeptide repeat protein</fullName>
    </submittedName>
</protein>